<sequence length="1635" mass="180173">MSNVIKEYQEALNTTPPLKVNIAPAFTPPAGVQDPASPPTPIIPASAFPSAPTQASPIPEQPQIQPTTSSLLEVPPTPTGDTALSYGETVSRLSAQSAQEIQKILAESGQPKPNEVQKQLLGSSNPIQIDPKLTSQNNPFKSSREPRNAAERLAFEPPVLPNGMRNAFSNPNARAAIAAGISKGEYLDYIQSLRDKGAQYVGFGERDVNAGGYTDTLGNRVIETEDFTGLSADQIRQKMKDRTGFYSTQRAFNQSFLPFLGDDRGSLETLFGVLALPANLVRGVTADTVIRPAAALISGGFDVEAIKKAYEEMRPTRGGTFTGAAILGEQFSSMAVTDRKTFNPFAVVRDDKNLPQALVGFGLDVLLDPLNAPVGQAFNRFRRSTVTPPHITPEVLPPVRELPPSNVAGVLPEARTVDVPSVVDSPITPRTPPTPERVLVTPNREAPSRVYLPENTVAQDATTSQTAVGRTVAQSDTAAQNITTIEGATQVNDITVPQKRAEPELAASYDSLARYEPSEVVFPVPREPYTPPVVRYHGSSSPVTELKNDFFNKDNIYGNGFYTTRDRSIAETYQEKGASEGVGEGYLYQVHTYNDKLFNLDDVIPAQIRESVRLNAPNSGRLGVLYKEAERLLNGGKSYGLGGKVVTSTAELFDAVRIFSKRVTVETGEDGFAKFVDSFKPELQKSGYTGFTHEGGRLTRGKRHQVDILWNPETSVKLSQLNLPKVEPEDIQLYNNVTALFNDSPQLPIIQQAVREVVEQKPVTVELPKNPILQEVVEYGRTGELTPNIAVLKGATPDEVRAIVQDKLEVMRETPFVVPRLEVQPITVPKLEFDITRQVPRRPSIVETAVAKLPELPTPQSRSMPDILSKRLESDRVSIPESSNKAEALQFAEKSIRGEVPRNDRLIADNQSEIVKNITRQSGNPEEAVALAEGYYRAAKRIMDSEDTQIFINVNQEYLPDVFKNGLKNVYDGTTDEFKASKAYLRPRLGLEKIVNGIPNNPDIPSYARPVYGYVDSVKQIETQQFPRIHNDSGHLGSRGYGDTTIQLKPSAKDRSSFTVGDSLNANGGQTASVPISGFESASPWASAFYREGADKARQLPEEVSDLVHFRNYLEAQVYGGVNIDDIAALHFRKEPLPEVLAMAFDRDIRVFVNGVEIPNVKPVPTSKPVVVTDSAITTVADLQEAAKGIGTLGEVSQWSVRGDFITPLKEVLNAVDDLGLDVLNTLALSRMVKGGIGKLSNKTVEGVAASLQKVELKTAEDIAKSIFNALWRKSTPDQKEIILGKISATRLEQLGLERVQTKITPPTLPTLRHEQAVMYHGAGSQMSRLDDSFFSTENIYGNGLYTTADRGVANSYRKKNATAYSKEGYLYSLTEKSPVKLYDLDQPFNKQSVEGKAIIEHLKRLQRSGDDYIETLADGMLDELSQGFTLGRAMDTTRRFNEEGSEVLTNFIDSFREPLSKSGYGGYTHQGGVLTGSKRHQVNIYWKTEDVLELKQLEPTPNFSDSYQVVNDSKVELSKLREEMLLAQGYDRREAVMTAKRGHPISEEIANTGAVSDRSLEMIVKNRELYSDYPSEQKWSSKMLQQIWEVATPEQKAYLMTNLDNIEKLGLERIARSNVIDDHLPPERVFDTPC</sequence>
<proteinExistence type="predicted"/>
<name>A0A1B7X4Z9_APHFL</name>
<protein>
    <submittedName>
        <fullName evidence="2">Uncharacterized protein</fullName>
    </submittedName>
</protein>
<dbReference type="Proteomes" id="UP000092093">
    <property type="component" value="Unassembled WGS sequence"/>
</dbReference>
<gene>
    <name evidence="2" type="ORF">AN484_07085</name>
</gene>
<evidence type="ECO:0000313" key="3">
    <source>
        <dbReference type="Proteomes" id="UP000092093"/>
    </source>
</evidence>
<evidence type="ECO:0000256" key="1">
    <source>
        <dbReference type="SAM" id="MobiDB-lite"/>
    </source>
</evidence>
<reference evidence="2 3" key="1">
    <citation type="submission" date="2015-09" db="EMBL/GenBank/DDBJ databases">
        <title>Aphanizomenon flos-aquae WA102.</title>
        <authorList>
            <person name="Driscoll C."/>
        </authorList>
    </citation>
    <scope>NUCLEOTIDE SEQUENCE [LARGE SCALE GENOMIC DNA]</scope>
    <source>
        <strain evidence="2">WA102</strain>
    </source>
</reference>
<feature type="region of interest" description="Disordered" evidence="1">
    <location>
        <begin position="29"/>
        <end position="85"/>
    </location>
</feature>
<comment type="caution">
    <text evidence="2">The sequence shown here is derived from an EMBL/GenBank/DDBJ whole genome shotgun (WGS) entry which is preliminary data.</text>
</comment>
<organism evidence="2 3">
    <name type="scientific">Aphanizomenon flos-aquae WA102</name>
    <dbReference type="NCBI Taxonomy" id="1710896"/>
    <lineage>
        <taxon>Bacteria</taxon>
        <taxon>Bacillati</taxon>
        <taxon>Cyanobacteriota</taxon>
        <taxon>Cyanophyceae</taxon>
        <taxon>Nostocales</taxon>
        <taxon>Aphanizomenonaceae</taxon>
        <taxon>Aphanizomenon</taxon>
    </lineage>
</organism>
<dbReference type="PATRIC" id="fig|1710896.3.peg.4566"/>
<dbReference type="EMBL" id="LJOW01000022">
    <property type="protein sequence ID" value="OBQ44438.1"/>
    <property type="molecule type" value="Genomic_DNA"/>
</dbReference>
<feature type="compositionally biased region" description="Polar residues" evidence="1">
    <location>
        <begin position="122"/>
        <end position="141"/>
    </location>
</feature>
<accession>A0A1B7X4Z9</accession>
<feature type="region of interest" description="Disordered" evidence="1">
    <location>
        <begin position="122"/>
        <end position="148"/>
    </location>
</feature>
<feature type="compositionally biased region" description="Low complexity" evidence="1">
    <location>
        <begin position="43"/>
        <end position="70"/>
    </location>
</feature>
<evidence type="ECO:0000313" key="2">
    <source>
        <dbReference type="EMBL" id="OBQ44438.1"/>
    </source>
</evidence>